<evidence type="ECO:0000313" key="1">
    <source>
        <dbReference type="EMBL" id="KKN24536.1"/>
    </source>
</evidence>
<organism evidence="1">
    <name type="scientific">marine sediment metagenome</name>
    <dbReference type="NCBI Taxonomy" id="412755"/>
    <lineage>
        <taxon>unclassified sequences</taxon>
        <taxon>metagenomes</taxon>
        <taxon>ecological metagenomes</taxon>
    </lineage>
</organism>
<reference evidence="1" key="1">
    <citation type="journal article" date="2015" name="Nature">
        <title>Complex archaea that bridge the gap between prokaryotes and eukaryotes.</title>
        <authorList>
            <person name="Spang A."/>
            <person name="Saw J.H."/>
            <person name="Jorgensen S.L."/>
            <person name="Zaremba-Niedzwiedzka K."/>
            <person name="Martijn J."/>
            <person name="Lind A.E."/>
            <person name="van Eijk R."/>
            <person name="Schleper C."/>
            <person name="Guy L."/>
            <person name="Ettema T.J."/>
        </authorList>
    </citation>
    <scope>NUCLEOTIDE SEQUENCE</scope>
</reference>
<accession>A0A0F9RHN5</accession>
<protein>
    <submittedName>
        <fullName evidence="1">Uncharacterized protein</fullName>
    </submittedName>
</protein>
<dbReference type="EMBL" id="LAZR01002876">
    <property type="protein sequence ID" value="KKN24536.1"/>
    <property type="molecule type" value="Genomic_DNA"/>
</dbReference>
<dbReference type="AlphaFoldDB" id="A0A0F9RHN5"/>
<proteinExistence type="predicted"/>
<comment type="caution">
    <text evidence="1">The sequence shown here is derived from an EMBL/GenBank/DDBJ whole genome shotgun (WGS) entry which is preliminary data.</text>
</comment>
<name>A0A0F9RHN5_9ZZZZ</name>
<sequence length="42" mass="4527">MKRWEIALCFLVFLLMLSVAAEGRDLSTGTTVLLSDVGADAL</sequence>
<gene>
    <name evidence="1" type="ORF">LCGC14_0893980</name>
</gene>